<reference evidence="1 2" key="1">
    <citation type="submission" date="2024-09" db="EMBL/GenBank/DDBJ databases">
        <authorList>
            <person name="Lee S.D."/>
        </authorList>
    </citation>
    <scope>NUCLEOTIDE SEQUENCE [LARGE SCALE GENOMIC DNA]</scope>
    <source>
        <strain evidence="1 2">N8-3</strain>
    </source>
</reference>
<evidence type="ECO:0000313" key="1">
    <source>
        <dbReference type="EMBL" id="MFC1421539.1"/>
    </source>
</evidence>
<evidence type="ECO:0008006" key="3">
    <source>
        <dbReference type="Google" id="ProtNLM"/>
    </source>
</evidence>
<organism evidence="1 2">
    <name type="scientific">Streptacidiphilus cavernicola</name>
    <dbReference type="NCBI Taxonomy" id="3342716"/>
    <lineage>
        <taxon>Bacteria</taxon>
        <taxon>Bacillati</taxon>
        <taxon>Actinomycetota</taxon>
        <taxon>Actinomycetes</taxon>
        <taxon>Kitasatosporales</taxon>
        <taxon>Streptomycetaceae</taxon>
        <taxon>Streptacidiphilus</taxon>
    </lineage>
</organism>
<protein>
    <recommendedName>
        <fullName evidence="3">Transcriptional regulator</fullName>
    </recommendedName>
</protein>
<evidence type="ECO:0000313" key="2">
    <source>
        <dbReference type="Proteomes" id="UP001592531"/>
    </source>
</evidence>
<comment type="caution">
    <text evidence="1">The sequence shown here is derived from an EMBL/GenBank/DDBJ whole genome shotgun (WGS) entry which is preliminary data.</text>
</comment>
<gene>
    <name evidence="1" type="ORF">ACEZDE_33580</name>
</gene>
<name>A0ABV6W699_9ACTN</name>
<sequence>MVILPRHPPTERVGAPTRSPFARQYSFKFSSDVGNETLRRLERAFDELATAYPSTPPQELLERVRRHSAYVAHLLDAKKTLSEHRRLLEVGGWFSLLGATLHIDLKQEDAATARLVTAATLAQESEQDEIHAWCYETTAWRVLTNGDYTQAAELAVVAQSIAPKGFVSRDSGHGSGRSSTRPPW</sequence>
<dbReference type="EMBL" id="JBHFAB010000045">
    <property type="protein sequence ID" value="MFC1421539.1"/>
    <property type="molecule type" value="Genomic_DNA"/>
</dbReference>
<keyword evidence="2" id="KW-1185">Reference proteome</keyword>
<accession>A0ABV6W699</accession>
<proteinExistence type="predicted"/>
<dbReference type="RefSeq" id="WP_380544950.1">
    <property type="nucleotide sequence ID" value="NZ_JBHFAB010000045.1"/>
</dbReference>
<dbReference type="Proteomes" id="UP001592531">
    <property type="component" value="Unassembled WGS sequence"/>
</dbReference>